<dbReference type="PROSITE" id="PS51257">
    <property type="entry name" value="PROKAR_LIPOPROTEIN"/>
    <property type="match status" value="1"/>
</dbReference>
<dbReference type="EMBL" id="MG775259">
    <property type="protein sequence ID" value="AUV61803.1"/>
    <property type="molecule type" value="Genomic_DNA"/>
</dbReference>
<protein>
    <submittedName>
        <fullName evidence="1">Uncharacterized protein</fullName>
    </submittedName>
</protein>
<reference evidence="1 2" key="1">
    <citation type="submission" date="2018-01" db="EMBL/GenBank/DDBJ databases">
        <title>Pseudomonas phages infecting Pseudomonas sp. isolated from Prunus avium.</title>
        <authorList>
            <person name="Colberg O."/>
            <person name="Byth Carstens A."/>
        </authorList>
    </citation>
    <scope>NUCLEOTIDE SEQUENCE [LARGE SCALE GENOMIC DNA]</scope>
</reference>
<evidence type="ECO:0000313" key="2">
    <source>
        <dbReference type="Proteomes" id="UP000240564"/>
    </source>
</evidence>
<gene>
    <name evidence="1" type="ORF">PsPhBjorn_gp13</name>
</gene>
<dbReference type="Proteomes" id="UP000240564">
    <property type="component" value="Segment"/>
</dbReference>
<sequence>MKLSTLVIILLLICLMAGCAVKPKVEPPIIDKTWWSDSVRETMMLCGEAAQKIANEQAGGDPAMADWLYNRCLFDQGVTI</sequence>
<accession>A0A2K9VHH3</accession>
<proteinExistence type="predicted"/>
<keyword evidence="2" id="KW-1185">Reference proteome</keyword>
<organism evidence="1 2">
    <name type="scientific">Pseudomonas phage Bjorn</name>
    <dbReference type="NCBI Taxonomy" id="2079288"/>
    <lineage>
        <taxon>Viruses</taxon>
        <taxon>Duplodnaviria</taxon>
        <taxon>Heunggongvirae</taxon>
        <taxon>Uroviricota</taxon>
        <taxon>Caudoviricetes</taxon>
        <taxon>Bjornvirus</taxon>
        <taxon>Bjornvirus bjorn</taxon>
    </lineage>
</organism>
<name>A0A2K9VHH3_9CAUD</name>
<evidence type="ECO:0000313" key="1">
    <source>
        <dbReference type="EMBL" id="AUV61803.1"/>
    </source>
</evidence>